<feature type="domain" description="GIY-YIG" evidence="1">
    <location>
        <begin position="175"/>
        <end position="273"/>
    </location>
</feature>
<dbReference type="AlphaFoldDB" id="A0A0H5ADR9"/>
<dbReference type="InterPro" id="IPR035901">
    <property type="entry name" value="GIY-YIG_endonuc_sf"/>
</dbReference>
<dbReference type="EMBL" id="CP011507">
    <property type="protein sequence ID" value="AKS08213.1"/>
    <property type="molecule type" value="Genomic_DNA"/>
</dbReference>
<dbReference type="OrthoDB" id="89044at2"/>
<dbReference type="KEGG" id="ptv:AA957_19480"/>
<evidence type="ECO:0000313" key="3">
    <source>
        <dbReference type="Proteomes" id="UP000036608"/>
    </source>
</evidence>
<dbReference type="Gene3D" id="3.40.1440.10">
    <property type="entry name" value="GIY-YIG endonuclease"/>
    <property type="match status" value="1"/>
</dbReference>
<dbReference type="InterPro" id="IPR000305">
    <property type="entry name" value="GIY-YIG_endonuc"/>
</dbReference>
<dbReference type="SUPFAM" id="SSF82771">
    <property type="entry name" value="GIY-YIG endonuclease"/>
    <property type="match status" value="1"/>
</dbReference>
<gene>
    <name evidence="2" type="ORF">AA957_19480</name>
</gene>
<evidence type="ECO:0000313" key="2">
    <source>
        <dbReference type="EMBL" id="AKS08213.1"/>
    </source>
</evidence>
<dbReference type="PATRIC" id="fig|200450.3.peg.3998"/>
<dbReference type="Proteomes" id="UP000036608">
    <property type="component" value="Chromosome"/>
</dbReference>
<dbReference type="CDD" id="cd10446">
    <property type="entry name" value="GIY-YIG_unchar_1"/>
    <property type="match status" value="1"/>
</dbReference>
<reference evidence="2 3" key="1">
    <citation type="journal article" date="2015" name="Genome Announc.">
        <title>Complete Genome Sequence of the Rhizobacterium Pseudomonas trivialis Strain IHBB745 with Multiple Plant Growth-Promoting Activities and Tolerance to Desiccation and Alkalinity.</title>
        <authorList>
            <person name="Gulati A."/>
            <person name="Swarnkar M.K."/>
            <person name="Vyas P."/>
            <person name="Rahi P."/>
            <person name="Thakur R."/>
            <person name="Thakur N."/>
            <person name="Singh A.K."/>
        </authorList>
    </citation>
    <scope>NUCLEOTIDE SEQUENCE [LARGE SCALE GENOMIC DNA]</scope>
    <source>
        <strain evidence="3">745</strain>
    </source>
</reference>
<protein>
    <recommendedName>
        <fullName evidence="1">GIY-YIG domain-containing protein</fullName>
    </recommendedName>
</protein>
<name>A0A0H5ADR9_9PSED</name>
<accession>A0A0H5ADR9</accession>
<evidence type="ECO:0000259" key="1">
    <source>
        <dbReference type="PROSITE" id="PS50164"/>
    </source>
</evidence>
<organism evidence="2 3">
    <name type="scientific">Pseudomonas trivialis</name>
    <dbReference type="NCBI Taxonomy" id="200450"/>
    <lineage>
        <taxon>Bacteria</taxon>
        <taxon>Pseudomonadati</taxon>
        <taxon>Pseudomonadota</taxon>
        <taxon>Gammaproteobacteria</taxon>
        <taxon>Pseudomonadales</taxon>
        <taxon>Pseudomonadaceae</taxon>
        <taxon>Pseudomonas</taxon>
    </lineage>
</organism>
<proteinExistence type="predicted"/>
<sequence>MLIQLLTSLLPSLTAPNTKVHLAQHNGLEHPMDVYLAGDFDEWQSWQSRRNFECEYVIGLVELPGTKKWLLAGVYDSLKLNDTKSKKENRDFVYDYRRVPEFAELEGRLILDYTKPRGNYLWLETCLRSMVVSSVLEKPMTVGRFPGFKEVDVSHAELKIIVNQALESWLTALSSVAGVYLISDRTKGEEQLYVGSATGTGGLWDRWSNYANSGHGGNTRIRDLHTKRGKDFAENFRFSILEIADKHTGKEEMMLKEIHWKRRLLTRDSGLNGN</sequence>
<dbReference type="PROSITE" id="PS50164">
    <property type="entry name" value="GIY_YIG"/>
    <property type="match status" value="1"/>
</dbReference>
<reference evidence="3" key="2">
    <citation type="submission" date="2015-05" db="EMBL/GenBank/DDBJ databases">
        <authorList>
            <person name="Swarnkar M.K."/>
            <person name="Vyas P."/>
            <person name="Rahi P."/>
            <person name="Thakur R."/>
            <person name="Thakur N."/>
            <person name="Singh A.K."/>
            <person name="Gulati A."/>
        </authorList>
    </citation>
    <scope>NUCLEOTIDE SEQUENCE [LARGE SCALE GENOMIC DNA]</scope>
    <source>
        <strain evidence="3">745</strain>
    </source>
</reference>